<dbReference type="PROSITE" id="PS50850">
    <property type="entry name" value="MFS"/>
    <property type="match status" value="1"/>
</dbReference>
<accession>A0A073K0T4</accession>
<dbReference type="InterPro" id="IPR020846">
    <property type="entry name" value="MFS_dom"/>
</dbReference>
<evidence type="ECO:0000259" key="8">
    <source>
        <dbReference type="PROSITE" id="PS50850"/>
    </source>
</evidence>
<dbReference type="EMBL" id="JOTN01000004">
    <property type="protein sequence ID" value="KEK20115.1"/>
    <property type="molecule type" value="Genomic_DNA"/>
</dbReference>
<dbReference type="STRING" id="574376.BAMA_16835"/>
<dbReference type="GO" id="GO:0022857">
    <property type="term" value="F:transmembrane transporter activity"/>
    <property type="evidence" value="ECO:0007669"/>
    <property type="project" value="InterPro"/>
</dbReference>
<feature type="transmembrane region" description="Helical" evidence="7">
    <location>
        <begin position="319"/>
        <end position="341"/>
    </location>
</feature>
<comment type="caution">
    <text evidence="9">The sequence shown here is derived from an EMBL/GenBank/DDBJ whole genome shotgun (WGS) entry which is preliminary data.</text>
</comment>
<feature type="transmembrane region" description="Helical" evidence="7">
    <location>
        <begin position="295"/>
        <end position="313"/>
    </location>
</feature>
<feature type="transmembrane region" description="Helical" evidence="7">
    <location>
        <begin position="21"/>
        <end position="38"/>
    </location>
</feature>
<feature type="transmembrane region" description="Helical" evidence="7">
    <location>
        <begin position="138"/>
        <end position="161"/>
    </location>
</feature>
<dbReference type="InterPro" id="IPR011701">
    <property type="entry name" value="MFS"/>
</dbReference>
<dbReference type="GO" id="GO:0005886">
    <property type="term" value="C:plasma membrane"/>
    <property type="evidence" value="ECO:0007669"/>
    <property type="project" value="UniProtKB-SubCell"/>
</dbReference>
<dbReference type="eggNOG" id="COG2814">
    <property type="taxonomic scope" value="Bacteria"/>
</dbReference>
<feature type="transmembrane region" description="Helical" evidence="7">
    <location>
        <begin position="77"/>
        <end position="97"/>
    </location>
</feature>
<evidence type="ECO:0000256" key="4">
    <source>
        <dbReference type="ARBA" id="ARBA00022692"/>
    </source>
</evidence>
<evidence type="ECO:0000313" key="9">
    <source>
        <dbReference type="EMBL" id="KEK20115.1"/>
    </source>
</evidence>
<dbReference type="SUPFAM" id="SSF103473">
    <property type="entry name" value="MFS general substrate transporter"/>
    <property type="match status" value="1"/>
</dbReference>
<keyword evidence="10" id="KW-1185">Reference proteome</keyword>
<feature type="domain" description="Major facilitator superfamily (MFS) profile" evidence="8">
    <location>
        <begin position="1"/>
        <end position="407"/>
    </location>
</feature>
<keyword evidence="2" id="KW-0813">Transport</keyword>
<feature type="transmembrane region" description="Helical" evidence="7">
    <location>
        <begin position="385"/>
        <end position="403"/>
    </location>
</feature>
<dbReference type="Pfam" id="PF07690">
    <property type="entry name" value="MFS_1"/>
    <property type="match status" value="1"/>
</dbReference>
<evidence type="ECO:0000256" key="5">
    <source>
        <dbReference type="ARBA" id="ARBA00022989"/>
    </source>
</evidence>
<evidence type="ECO:0000256" key="6">
    <source>
        <dbReference type="ARBA" id="ARBA00023136"/>
    </source>
</evidence>
<evidence type="ECO:0000256" key="7">
    <source>
        <dbReference type="SAM" id="Phobius"/>
    </source>
</evidence>
<feature type="transmembrane region" description="Helical" evidence="7">
    <location>
        <begin position="44"/>
        <end position="65"/>
    </location>
</feature>
<dbReference type="Gene3D" id="1.20.1250.20">
    <property type="entry name" value="MFS general substrate transporter like domains"/>
    <property type="match status" value="2"/>
</dbReference>
<evidence type="ECO:0000313" key="10">
    <source>
        <dbReference type="Proteomes" id="UP000027822"/>
    </source>
</evidence>
<dbReference type="RefSeq" id="WP_034637316.1">
    <property type="nucleotide sequence ID" value="NZ_CBCSJC010000003.1"/>
</dbReference>
<evidence type="ECO:0000256" key="3">
    <source>
        <dbReference type="ARBA" id="ARBA00022475"/>
    </source>
</evidence>
<keyword evidence="5 7" id="KW-1133">Transmembrane helix</keyword>
<proteinExistence type="predicted"/>
<dbReference type="PANTHER" id="PTHR23517:SF3">
    <property type="entry name" value="INTEGRAL MEMBRANE TRANSPORT PROTEIN"/>
    <property type="match status" value="1"/>
</dbReference>
<dbReference type="InterPro" id="IPR050171">
    <property type="entry name" value="MFS_Transporters"/>
</dbReference>
<reference evidence="9 10" key="1">
    <citation type="submission" date="2014-06" db="EMBL/GenBank/DDBJ databases">
        <title>Draft genome sequence of Bacillus manliponensis JCM 15802 (MCCC 1A00708).</title>
        <authorList>
            <person name="Lai Q."/>
            <person name="Liu Y."/>
            <person name="Shao Z."/>
        </authorList>
    </citation>
    <scope>NUCLEOTIDE SEQUENCE [LARGE SCALE GENOMIC DNA]</scope>
    <source>
        <strain evidence="9 10">JCM 15802</strain>
    </source>
</reference>
<name>A0A073K0T4_9BACI</name>
<feature type="transmembrane region" description="Helical" evidence="7">
    <location>
        <begin position="220"/>
        <end position="241"/>
    </location>
</feature>
<protein>
    <recommendedName>
        <fullName evidence="8">Major facilitator superfamily (MFS) profile domain-containing protein</fullName>
    </recommendedName>
</protein>
<dbReference type="Proteomes" id="UP000027822">
    <property type="component" value="Unassembled WGS sequence"/>
</dbReference>
<evidence type="ECO:0000256" key="1">
    <source>
        <dbReference type="ARBA" id="ARBA00004651"/>
    </source>
</evidence>
<keyword evidence="3" id="KW-1003">Cell membrane</keyword>
<gene>
    <name evidence="9" type="ORF">BAMA_16835</name>
</gene>
<dbReference type="InterPro" id="IPR036259">
    <property type="entry name" value="MFS_trans_sf"/>
</dbReference>
<comment type="subcellular location">
    <subcellularLocation>
        <location evidence="1">Cell membrane</location>
        <topology evidence="1">Multi-pass membrane protein</topology>
    </subcellularLocation>
</comment>
<feature type="transmembrane region" description="Helical" evidence="7">
    <location>
        <begin position="265"/>
        <end position="288"/>
    </location>
</feature>
<dbReference type="InterPro" id="IPR005829">
    <property type="entry name" value="Sugar_transporter_CS"/>
</dbReference>
<sequence length="412" mass="45933">MSTNQITMKKNHIRLRLISEGIQNILFYMLFPFMTLYLTKAWDAGIVSIALATIAVLGMFSGIWGGILADRLGRKPLIIITSIGFLVATALFIIGRLVLSNLIIYMSFALMSLTYAAYLPVGKAYISDWLDEKEQKKTYILSYQIFSVSVTIGPLIGSFIFDSMPIWFVWISLISAFLLLFISLWGTPEFRGNKNLNIEKKSNKSNFLSTLALIGKDKRLFIFVLASIFAAQAFMQLEILLPSKVIEDLTQGVSMLGISINASQYYASLLMTNGILVVIFGSIIGRLLSKYSTRFSFVGSSLMYALSMIIFSFSQSYIIFFIGIIVFTVAELLVVSTQDAYIAGIATSNQKAQYFAAANMRYSISKIFAPQLLVLVPFVSYEGAFLIAAFSAVLSAFFFLLLFQNTKSQNKH</sequence>
<evidence type="ECO:0000256" key="2">
    <source>
        <dbReference type="ARBA" id="ARBA00022448"/>
    </source>
</evidence>
<organism evidence="9 10">
    <name type="scientific">Bacillus manliponensis</name>
    <dbReference type="NCBI Taxonomy" id="574376"/>
    <lineage>
        <taxon>Bacteria</taxon>
        <taxon>Bacillati</taxon>
        <taxon>Bacillota</taxon>
        <taxon>Bacilli</taxon>
        <taxon>Bacillales</taxon>
        <taxon>Bacillaceae</taxon>
        <taxon>Bacillus</taxon>
        <taxon>Bacillus cereus group</taxon>
    </lineage>
</organism>
<keyword evidence="4 7" id="KW-0812">Transmembrane</keyword>
<dbReference type="PANTHER" id="PTHR23517">
    <property type="entry name" value="RESISTANCE PROTEIN MDTM, PUTATIVE-RELATED-RELATED"/>
    <property type="match status" value="1"/>
</dbReference>
<dbReference type="PROSITE" id="PS00216">
    <property type="entry name" value="SUGAR_TRANSPORT_1"/>
    <property type="match status" value="1"/>
</dbReference>
<dbReference type="OrthoDB" id="9793283at2"/>
<feature type="transmembrane region" description="Helical" evidence="7">
    <location>
        <begin position="167"/>
        <end position="186"/>
    </location>
</feature>
<dbReference type="AlphaFoldDB" id="A0A073K0T4"/>
<feature type="transmembrane region" description="Helical" evidence="7">
    <location>
        <begin position="362"/>
        <end position="379"/>
    </location>
</feature>
<feature type="transmembrane region" description="Helical" evidence="7">
    <location>
        <begin position="103"/>
        <end position="126"/>
    </location>
</feature>
<keyword evidence="6 7" id="KW-0472">Membrane</keyword>